<dbReference type="InterPro" id="IPR006311">
    <property type="entry name" value="TAT_signal"/>
</dbReference>
<evidence type="ECO:0000313" key="3">
    <source>
        <dbReference type="EMBL" id="QYO77445.1"/>
    </source>
</evidence>
<dbReference type="PANTHER" id="PTHR31157">
    <property type="entry name" value="SCP DOMAIN-CONTAINING PROTEIN"/>
    <property type="match status" value="1"/>
</dbReference>
<sequence length="173" mass="18410">MSNSATSRLSRRAVLVLAGGAVLSACASTIPPLPAKVSDRPEDLTRDQIISTINAVRRANGAGPWVYNGQLEAAARSQARLMASKDTLSHNLGVTLRQRVTEAGYQLAVGENVAKGYKTLPATIEGWLASQGHRNTLLSNRFTEFGLAFARTGSGKLYWALIAGGPFEAWAQA</sequence>
<evidence type="ECO:0000259" key="2">
    <source>
        <dbReference type="Pfam" id="PF00188"/>
    </source>
</evidence>
<feature type="chain" id="PRO_5047270976" evidence="1">
    <location>
        <begin position="28"/>
        <end position="173"/>
    </location>
</feature>
<dbReference type="Pfam" id="PF00188">
    <property type="entry name" value="CAP"/>
    <property type="match status" value="1"/>
</dbReference>
<accession>A0ABX8WGT8</accession>
<dbReference type="InterPro" id="IPR035940">
    <property type="entry name" value="CAP_sf"/>
</dbReference>
<dbReference type="Gene3D" id="3.40.33.10">
    <property type="entry name" value="CAP"/>
    <property type="match status" value="1"/>
</dbReference>
<dbReference type="SUPFAM" id="SSF55797">
    <property type="entry name" value="PR-1-like"/>
    <property type="match status" value="1"/>
</dbReference>
<dbReference type="InterPro" id="IPR014044">
    <property type="entry name" value="CAP_dom"/>
</dbReference>
<evidence type="ECO:0000256" key="1">
    <source>
        <dbReference type="SAM" id="SignalP"/>
    </source>
</evidence>
<reference evidence="3 4" key="1">
    <citation type="submission" date="2021-08" db="EMBL/GenBank/DDBJ databases">
        <title>Devosia salina sp. nov., isolated from the South China Sea sediment.</title>
        <authorList>
            <person name="Zhou Z."/>
        </authorList>
    </citation>
    <scope>NUCLEOTIDE SEQUENCE [LARGE SCALE GENOMIC DNA]</scope>
    <source>
        <strain evidence="3 4">SCS-3</strain>
    </source>
</reference>
<dbReference type="RefSeq" id="WP_220305901.1">
    <property type="nucleotide sequence ID" value="NZ_CP080590.1"/>
</dbReference>
<name>A0ABX8WGT8_9HYPH</name>
<dbReference type="EMBL" id="CP080590">
    <property type="protein sequence ID" value="QYO77445.1"/>
    <property type="molecule type" value="Genomic_DNA"/>
</dbReference>
<protein>
    <submittedName>
        <fullName evidence="3">CAP domain-containing protein</fullName>
    </submittedName>
</protein>
<dbReference type="Proteomes" id="UP000825799">
    <property type="component" value="Chromosome"/>
</dbReference>
<gene>
    <name evidence="3" type="ORF">K1X15_02370</name>
</gene>
<feature type="signal peptide" evidence="1">
    <location>
        <begin position="1"/>
        <end position="27"/>
    </location>
</feature>
<evidence type="ECO:0000313" key="4">
    <source>
        <dbReference type="Proteomes" id="UP000825799"/>
    </source>
</evidence>
<organism evidence="3 4">
    <name type="scientific">Devosia salina</name>
    <dbReference type="NCBI Taxonomy" id="2860336"/>
    <lineage>
        <taxon>Bacteria</taxon>
        <taxon>Pseudomonadati</taxon>
        <taxon>Pseudomonadota</taxon>
        <taxon>Alphaproteobacteria</taxon>
        <taxon>Hyphomicrobiales</taxon>
        <taxon>Devosiaceae</taxon>
        <taxon>Devosia</taxon>
    </lineage>
</organism>
<proteinExistence type="predicted"/>
<keyword evidence="1" id="KW-0732">Signal</keyword>
<keyword evidence="4" id="KW-1185">Reference proteome</keyword>
<feature type="domain" description="SCP" evidence="2">
    <location>
        <begin position="51"/>
        <end position="159"/>
    </location>
</feature>
<dbReference type="PROSITE" id="PS51318">
    <property type="entry name" value="TAT"/>
    <property type="match status" value="1"/>
</dbReference>
<dbReference type="PANTHER" id="PTHR31157:SF1">
    <property type="entry name" value="SCP DOMAIN-CONTAINING PROTEIN"/>
    <property type="match status" value="1"/>
</dbReference>
<dbReference type="CDD" id="cd05379">
    <property type="entry name" value="CAP_bacterial"/>
    <property type="match status" value="1"/>
</dbReference>